<organism evidence="3">
    <name type="scientific">bacterium 19GA11TI05</name>
    <dbReference type="NCBI Taxonomy" id="2920688"/>
    <lineage>
        <taxon>Bacteria</taxon>
    </lineage>
</organism>
<feature type="domain" description="Glycosyltransferase subfamily 4-like N-terminal" evidence="2">
    <location>
        <begin position="13"/>
        <end position="169"/>
    </location>
</feature>
<dbReference type="InterPro" id="IPR001296">
    <property type="entry name" value="Glyco_trans_1"/>
</dbReference>
<proteinExistence type="predicted"/>
<dbReference type="AlphaFoldDB" id="A0AAU6TV04"/>
<accession>A0AAU6TV04</accession>
<reference evidence="3" key="1">
    <citation type="submission" date="2022-03" db="EMBL/GenBank/DDBJ databases">
        <title>Sea Food Isolates.</title>
        <authorList>
            <person name="Li c."/>
        </authorList>
    </citation>
    <scope>NUCLEOTIDE SEQUENCE</scope>
    <source>
        <strain evidence="3">19GA11TI05</strain>
    </source>
</reference>
<dbReference type="Pfam" id="PF00534">
    <property type="entry name" value="Glycos_transf_1"/>
    <property type="match status" value="1"/>
</dbReference>
<keyword evidence="3" id="KW-0328">Glycosyltransferase</keyword>
<dbReference type="PANTHER" id="PTHR12526">
    <property type="entry name" value="GLYCOSYLTRANSFERASE"/>
    <property type="match status" value="1"/>
</dbReference>
<dbReference type="GO" id="GO:0016757">
    <property type="term" value="F:glycosyltransferase activity"/>
    <property type="evidence" value="ECO:0007669"/>
    <property type="project" value="UniProtKB-KW"/>
</dbReference>
<dbReference type="EMBL" id="CP095362">
    <property type="protein sequence ID" value="XAG65576.1"/>
    <property type="molecule type" value="Genomic_DNA"/>
</dbReference>
<evidence type="ECO:0000313" key="3">
    <source>
        <dbReference type="EMBL" id="XAG65576.1"/>
    </source>
</evidence>
<dbReference type="InterPro" id="IPR028098">
    <property type="entry name" value="Glyco_trans_4-like_N"/>
</dbReference>
<protein>
    <submittedName>
        <fullName evidence="3">Glycosyltransferase</fullName>
        <ecNumber evidence="3">2.4.-.-</ecNumber>
    </submittedName>
</protein>
<gene>
    <name evidence="3" type="ORF">MRM81_00490</name>
</gene>
<evidence type="ECO:0000259" key="1">
    <source>
        <dbReference type="Pfam" id="PF00534"/>
    </source>
</evidence>
<dbReference type="Gene3D" id="3.40.50.2000">
    <property type="entry name" value="Glycogen Phosphorylase B"/>
    <property type="match status" value="2"/>
</dbReference>
<dbReference type="SUPFAM" id="SSF53756">
    <property type="entry name" value="UDP-Glycosyltransferase/glycogen phosphorylase"/>
    <property type="match status" value="1"/>
</dbReference>
<name>A0AAU6TV04_UNCXX</name>
<dbReference type="EC" id="2.4.-.-" evidence="3"/>
<keyword evidence="3" id="KW-0808">Transferase</keyword>
<feature type="domain" description="Glycosyl transferase family 1" evidence="1">
    <location>
        <begin position="178"/>
        <end position="343"/>
    </location>
</feature>
<dbReference type="Pfam" id="PF13439">
    <property type="entry name" value="Glyco_transf_4"/>
    <property type="match status" value="1"/>
</dbReference>
<dbReference type="PANTHER" id="PTHR12526:SF630">
    <property type="entry name" value="GLYCOSYLTRANSFERASE"/>
    <property type="match status" value="1"/>
</dbReference>
<evidence type="ECO:0000259" key="2">
    <source>
        <dbReference type="Pfam" id="PF13439"/>
    </source>
</evidence>
<sequence length="366" mass="40961">MKNIIYITTSLGMGGAEKQICSLSEQLSCDHNITIINLSENSADQCTLLNKNIRIYSLAMNRNAISFISSLFTAKKIIKNINPDIVHSHMFHANIFSRILRLLVNIPVLVCTAHSKNEGGKLRMFLYRITDKLATISTNVSQEAVDTFIKRKATKPGRMLPFYNGIDISVFSYKENIRKEKRKEIDISDDTPLILAVGRLTEAKDYPNLLYAFSKLSTPIQPKLVIIGDGEEKENLKILSEKLGVSNDIIWLGVRHDVQNWMSACDLFVLASAWEGFGLVVAEAMACERVVIGTDSGGVKEVIGDAGFVIPIKDSQCLTEYMNKALNLSLKECQELGNKARKHIINNFALTTISQQWLELYKKLSV</sequence>